<dbReference type="SUPFAM" id="SSF55811">
    <property type="entry name" value="Nudix"/>
    <property type="match status" value="1"/>
</dbReference>
<dbReference type="PROSITE" id="PS51462">
    <property type="entry name" value="NUDIX"/>
    <property type="match status" value="1"/>
</dbReference>
<dbReference type="AlphaFoldDB" id="A0A6J1D608"/>
<dbReference type="GO" id="GO:0005829">
    <property type="term" value="C:cytosol"/>
    <property type="evidence" value="ECO:0007669"/>
    <property type="project" value="TreeGrafter"/>
</dbReference>
<dbReference type="InterPro" id="IPR020084">
    <property type="entry name" value="NUDIX_hydrolase_CS"/>
</dbReference>
<dbReference type="InterPro" id="IPR020476">
    <property type="entry name" value="Nudix_hydrolase"/>
</dbReference>
<dbReference type="Gene3D" id="3.90.79.10">
    <property type="entry name" value="Nucleoside Triphosphate Pyrophosphohydrolase"/>
    <property type="match status" value="1"/>
</dbReference>
<dbReference type="Pfam" id="PF00293">
    <property type="entry name" value="NUDIX"/>
    <property type="match status" value="1"/>
</dbReference>
<dbReference type="PANTHER" id="PTHR16099:SF5">
    <property type="entry name" value="NUCLEOTIDE TRIPHOSPHATE DIPHOSPHATASE NUDT15"/>
    <property type="match status" value="1"/>
</dbReference>
<dbReference type="PROSITE" id="PS00893">
    <property type="entry name" value="NUDIX_BOX"/>
    <property type="match status" value="1"/>
</dbReference>
<evidence type="ECO:0000313" key="4">
    <source>
        <dbReference type="Proteomes" id="UP000504603"/>
    </source>
</evidence>
<dbReference type="KEGG" id="mcha:111017248"/>
<dbReference type="GO" id="GO:0035539">
    <property type="term" value="F:8-oxo-7,8-dihydrodeoxyguanosine triphosphate pyrophosphatase activity"/>
    <property type="evidence" value="ECO:0007669"/>
    <property type="project" value="TreeGrafter"/>
</dbReference>
<dbReference type="GO" id="GO:0006203">
    <property type="term" value="P:dGTP catabolic process"/>
    <property type="evidence" value="ECO:0007669"/>
    <property type="project" value="TreeGrafter"/>
</dbReference>
<comment type="similarity">
    <text evidence="2">Belongs to the Nudix hydrolase family.</text>
</comment>
<keyword evidence="4" id="KW-1185">Reference proteome</keyword>
<organism evidence="4 5">
    <name type="scientific">Momordica charantia</name>
    <name type="common">Bitter gourd</name>
    <name type="synonym">Balsam pear</name>
    <dbReference type="NCBI Taxonomy" id="3673"/>
    <lineage>
        <taxon>Eukaryota</taxon>
        <taxon>Viridiplantae</taxon>
        <taxon>Streptophyta</taxon>
        <taxon>Embryophyta</taxon>
        <taxon>Tracheophyta</taxon>
        <taxon>Spermatophyta</taxon>
        <taxon>Magnoliopsida</taxon>
        <taxon>eudicotyledons</taxon>
        <taxon>Gunneridae</taxon>
        <taxon>Pentapetalae</taxon>
        <taxon>rosids</taxon>
        <taxon>fabids</taxon>
        <taxon>Cucurbitales</taxon>
        <taxon>Cucurbitaceae</taxon>
        <taxon>Momordiceae</taxon>
        <taxon>Momordica</taxon>
    </lineage>
</organism>
<name>A0A6J1D608_MOMCH</name>
<evidence type="ECO:0000259" key="3">
    <source>
        <dbReference type="PROSITE" id="PS51462"/>
    </source>
</evidence>
<evidence type="ECO:0000256" key="1">
    <source>
        <dbReference type="ARBA" id="ARBA00022801"/>
    </source>
</evidence>
<feature type="domain" description="Nudix hydrolase" evidence="3">
    <location>
        <begin position="7"/>
        <end position="141"/>
    </location>
</feature>
<evidence type="ECO:0000313" key="5">
    <source>
        <dbReference type="RefSeq" id="XP_022148636.1"/>
    </source>
</evidence>
<accession>A0A6J1D608</accession>
<evidence type="ECO:0000256" key="2">
    <source>
        <dbReference type="RuleBase" id="RU003476"/>
    </source>
</evidence>
<reference evidence="5" key="1">
    <citation type="submission" date="2025-08" db="UniProtKB">
        <authorList>
            <consortium name="RefSeq"/>
        </authorList>
    </citation>
    <scope>IDENTIFICATION</scope>
    <source>
        <strain evidence="5">OHB3-1</strain>
    </source>
</reference>
<dbReference type="Proteomes" id="UP000504603">
    <property type="component" value="Unplaced"/>
</dbReference>
<dbReference type="CDD" id="cd04678">
    <property type="entry name" value="NUDIX_MTH2_Nudt15"/>
    <property type="match status" value="1"/>
</dbReference>
<dbReference type="InterPro" id="IPR015797">
    <property type="entry name" value="NUDIX_hydrolase-like_dom_sf"/>
</dbReference>
<dbReference type="FunFam" id="3.90.79.10:FF:000060">
    <property type="entry name" value="Nudix hydrolase 1"/>
    <property type="match status" value="1"/>
</dbReference>
<gene>
    <name evidence="5" type="primary">LOC111017248</name>
</gene>
<sequence>MDNPPPPPPPTVGVAVFLFKGKSVLMGRRRVPHGDSTFAVPGGHLEFGESFEECAARELKEETGLDIEKIEFITATNNLFLDNPSPSHYVVIFMRATLADPDQIARNLEPEKCDGWDWYEWDRLPQPLFSPLLNFVNTGFDPFPKCDQNH</sequence>
<dbReference type="InterPro" id="IPR000086">
    <property type="entry name" value="NUDIX_hydrolase_dom"/>
</dbReference>
<dbReference type="OrthoDB" id="447842at2759"/>
<proteinExistence type="inferred from homology"/>
<keyword evidence="1 2" id="KW-0378">Hydrolase</keyword>
<dbReference type="GeneID" id="111017248"/>
<dbReference type="RefSeq" id="XP_022148636.1">
    <property type="nucleotide sequence ID" value="XM_022292944.1"/>
</dbReference>
<dbReference type="PANTHER" id="PTHR16099">
    <property type="entry name" value="8-OXO-DGTP DIPHOSPHATES NUDT15"/>
    <property type="match status" value="1"/>
</dbReference>
<protein>
    <submittedName>
        <fullName evidence="5">Geranyl diphosphate phosphohydrolase-like</fullName>
    </submittedName>
</protein>
<dbReference type="PRINTS" id="PR00502">
    <property type="entry name" value="NUDIXFAMILY"/>
</dbReference>